<dbReference type="Proteomes" id="UP000256253">
    <property type="component" value="Unassembled WGS sequence"/>
</dbReference>
<keyword evidence="1" id="KW-0805">Transcription regulation</keyword>
<organism evidence="6 7">
    <name type="scientific">Calidifontibacter indicus</name>
    <dbReference type="NCBI Taxonomy" id="419650"/>
    <lineage>
        <taxon>Bacteria</taxon>
        <taxon>Bacillati</taxon>
        <taxon>Actinomycetota</taxon>
        <taxon>Actinomycetes</taxon>
        <taxon>Micrococcales</taxon>
        <taxon>Dermacoccaceae</taxon>
        <taxon>Calidifontibacter</taxon>
    </lineage>
</organism>
<evidence type="ECO:0000313" key="6">
    <source>
        <dbReference type="EMBL" id="REF24612.1"/>
    </source>
</evidence>
<dbReference type="PANTHER" id="PTHR44846:SF1">
    <property type="entry name" value="MANNOSYL-D-GLYCERATE TRANSPORT_METABOLISM SYSTEM REPRESSOR MNGR-RELATED"/>
    <property type="match status" value="1"/>
</dbReference>
<evidence type="ECO:0000256" key="1">
    <source>
        <dbReference type="ARBA" id="ARBA00023015"/>
    </source>
</evidence>
<dbReference type="InterPro" id="IPR000524">
    <property type="entry name" value="Tscrpt_reg_HTH_GntR"/>
</dbReference>
<dbReference type="Gene3D" id="1.10.10.10">
    <property type="entry name" value="Winged helix-like DNA-binding domain superfamily/Winged helix DNA-binding domain"/>
    <property type="match status" value="1"/>
</dbReference>
<keyword evidence="3" id="KW-0804">Transcription</keyword>
<dbReference type="Pfam" id="PF00392">
    <property type="entry name" value="GntR"/>
    <property type="match status" value="1"/>
</dbReference>
<evidence type="ECO:0000256" key="2">
    <source>
        <dbReference type="ARBA" id="ARBA00023125"/>
    </source>
</evidence>
<feature type="domain" description="HTH gntR-type" evidence="5">
    <location>
        <begin position="3"/>
        <end position="72"/>
    </location>
</feature>
<dbReference type="OrthoDB" id="3210131at2"/>
<evidence type="ECO:0000256" key="4">
    <source>
        <dbReference type="SAM" id="MobiDB-lite"/>
    </source>
</evidence>
<dbReference type="InterPro" id="IPR036390">
    <property type="entry name" value="WH_DNA-bd_sf"/>
</dbReference>
<name>A0A3D9U542_9MICO</name>
<dbReference type="PROSITE" id="PS50949">
    <property type="entry name" value="HTH_GNTR"/>
    <property type="match status" value="1"/>
</dbReference>
<gene>
    <name evidence="6" type="ORF">DFJ65_3398</name>
</gene>
<protein>
    <submittedName>
        <fullName evidence="6">Regulatory GntR family protein</fullName>
    </submittedName>
</protein>
<keyword evidence="2" id="KW-0238">DNA-binding</keyword>
<dbReference type="PANTHER" id="PTHR44846">
    <property type="entry name" value="MANNOSYL-D-GLYCERATE TRANSPORT/METABOLISM SYSTEM REPRESSOR MNGR-RELATED"/>
    <property type="match status" value="1"/>
</dbReference>
<dbReference type="EMBL" id="QTUA01000002">
    <property type="protein sequence ID" value="REF24612.1"/>
    <property type="molecule type" value="Genomic_DNA"/>
</dbReference>
<dbReference type="GO" id="GO:0003677">
    <property type="term" value="F:DNA binding"/>
    <property type="evidence" value="ECO:0007669"/>
    <property type="project" value="UniProtKB-KW"/>
</dbReference>
<comment type="caution">
    <text evidence="6">The sequence shown here is derived from an EMBL/GenBank/DDBJ whole genome shotgun (WGS) entry which is preliminary data.</text>
</comment>
<keyword evidence="7" id="KW-1185">Reference proteome</keyword>
<feature type="region of interest" description="Disordered" evidence="4">
    <location>
        <begin position="105"/>
        <end position="128"/>
    </location>
</feature>
<dbReference type="SUPFAM" id="SSF46785">
    <property type="entry name" value="Winged helix' DNA-binding domain"/>
    <property type="match status" value="1"/>
</dbReference>
<dbReference type="RefSeq" id="WP_115924475.1">
    <property type="nucleotide sequence ID" value="NZ_QTUA01000002.1"/>
</dbReference>
<sequence>MSTPRYRQIADDLRARIAAGDYVVGDKLPSLLALQREYDVSGINTVRHALQVLASQGLVRTDRGRGTFVTATDYPGAGREDLLAALRQARDAVDQAIAYVQADEPPHVDDQVAPEAVTSSSRTSTLSTSAQRTLFDTIVEAIGATAPPDHWPDTVEALATHRNRAAALVRRGLHDVEVSLMRRGRRRDDGYKTDAVQTYSAGDAAAAVRDIRRYLTPR</sequence>
<dbReference type="InterPro" id="IPR036388">
    <property type="entry name" value="WH-like_DNA-bd_sf"/>
</dbReference>
<dbReference type="InterPro" id="IPR050679">
    <property type="entry name" value="Bact_HTH_transcr_reg"/>
</dbReference>
<dbReference type="SMART" id="SM00345">
    <property type="entry name" value="HTH_GNTR"/>
    <property type="match status" value="1"/>
</dbReference>
<evidence type="ECO:0000256" key="3">
    <source>
        <dbReference type="ARBA" id="ARBA00023163"/>
    </source>
</evidence>
<reference evidence="6 7" key="1">
    <citation type="submission" date="2018-08" db="EMBL/GenBank/DDBJ databases">
        <title>Sequencing the genomes of 1000 actinobacteria strains.</title>
        <authorList>
            <person name="Klenk H.-P."/>
        </authorList>
    </citation>
    <scope>NUCLEOTIDE SEQUENCE [LARGE SCALE GENOMIC DNA]</scope>
    <source>
        <strain evidence="6 7">DSM 22967</strain>
    </source>
</reference>
<feature type="compositionally biased region" description="Low complexity" evidence="4">
    <location>
        <begin position="118"/>
        <end position="128"/>
    </location>
</feature>
<evidence type="ECO:0000259" key="5">
    <source>
        <dbReference type="PROSITE" id="PS50949"/>
    </source>
</evidence>
<dbReference type="CDD" id="cd07377">
    <property type="entry name" value="WHTH_GntR"/>
    <property type="match status" value="1"/>
</dbReference>
<proteinExistence type="predicted"/>
<dbReference type="GO" id="GO:0045892">
    <property type="term" value="P:negative regulation of DNA-templated transcription"/>
    <property type="evidence" value="ECO:0007669"/>
    <property type="project" value="TreeGrafter"/>
</dbReference>
<accession>A0A3D9U542</accession>
<evidence type="ECO:0000313" key="7">
    <source>
        <dbReference type="Proteomes" id="UP000256253"/>
    </source>
</evidence>
<dbReference type="GO" id="GO:0003700">
    <property type="term" value="F:DNA-binding transcription factor activity"/>
    <property type="evidence" value="ECO:0007669"/>
    <property type="project" value="InterPro"/>
</dbReference>
<dbReference type="AlphaFoldDB" id="A0A3D9U542"/>